<keyword evidence="3" id="KW-1185">Reference proteome</keyword>
<evidence type="ECO:0000259" key="1">
    <source>
        <dbReference type="Pfam" id="PF13524"/>
    </source>
</evidence>
<protein>
    <submittedName>
        <fullName evidence="2">Glycosyltransferase</fullName>
    </submittedName>
</protein>
<evidence type="ECO:0000313" key="2">
    <source>
        <dbReference type="EMBL" id="PSC05032.1"/>
    </source>
</evidence>
<comment type="caution">
    <text evidence="2">The sequence shown here is derived from an EMBL/GenBank/DDBJ whole genome shotgun (WGS) entry which is preliminary data.</text>
</comment>
<dbReference type="Proteomes" id="UP000239772">
    <property type="component" value="Unassembled WGS sequence"/>
</dbReference>
<dbReference type="InterPro" id="IPR055259">
    <property type="entry name" value="YkvP/CgeB_Glyco_trans-like"/>
</dbReference>
<dbReference type="Pfam" id="PF13524">
    <property type="entry name" value="Glyco_trans_1_2"/>
    <property type="match status" value="1"/>
</dbReference>
<dbReference type="RefSeq" id="WP_106337103.1">
    <property type="nucleotide sequence ID" value="NZ_PVZS01000010.1"/>
</dbReference>
<organism evidence="2 3">
    <name type="scientific">Alsobacter soli</name>
    <dbReference type="NCBI Taxonomy" id="2109933"/>
    <lineage>
        <taxon>Bacteria</taxon>
        <taxon>Pseudomonadati</taxon>
        <taxon>Pseudomonadota</taxon>
        <taxon>Alphaproteobacteria</taxon>
        <taxon>Hyphomicrobiales</taxon>
        <taxon>Alsobacteraceae</taxon>
        <taxon>Alsobacter</taxon>
    </lineage>
</organism>
<proteinExistence type="predicted"/>
<feature type="domain" description="Spore protein YkvP/CgeB glycosyl transferase-like" evidence="1">
    <location>
        <begin position="204"/>
        <end position="354"/>
    </location>
</feature>
<sequence>MKVVYFTHSLASCWNHGNAHFLRGVLRELVHAGHQVAVYEPAGSWSLENLLKDAGEAGLAAYRDAYPELSSTTYAPNADLEGLVDGADLVVVHEWNEPWLVAEAGRIRRSGGRFRLLFHDTHHRAVSDPNAIRAFDLDGYDGVLAFGETLAEVYRSWGWGQHVFVWHEAADVRLFHPPAVETQREGLVWIGNWGDGERTEELERFLFRPAQESGLPLDIHGVRYPEEALATLARYDVRYRGWLPNAAAPAVFARHLATVHVPRRFYVDMLPGIPTIRVFEALACGIPLVSAPWSDSEHLFTPGKDFLVARDGAEMTRCLRALAADAALRQAFAERGLSTILARHTCAHRMHELLGFAARLGADVAPSTASVRLETAS</sequence>
<dbReference type="SUPFAM" id="SSF53756">
    <property type="entry name" value="UDP-Glycosyltransferase/glycogen phosphorylase"/>
    <property type="match status" value="1"/>
</dbReference>
<dbReference type="EMBL" id="PVZS01000010">
    <property type="protein sequence ID" value="PSC05032.1"/>
    <property type="molecule type" value="Genomic_DNA"/>
</dbReference>
<name>A0A2T1HTQ4_9HYPH</name>
<accession>A0A2T1HTQ4</accession>
<evidence type="ECO:0000313" key="3">
    <source>
        <dbReference type="Proteomes" id="UP000239772"/>
    </source>
</evidence>
<gene>
    <name evidence="2" type="ORF">SLNSH_11350</name>
</gene>
<dbReference type="OrthoDB" id="9813806at2"/>
<dbReference type="AlphaFoldDB" id="A0A2T1HTQ4"/>
<dbReference type="Gene3D" id="3.40.50.2000">
    <property type="entry name" value="Glycogen Phosphorylase B"/>
    <property type="match status" value="2"/>
</dbReference>
<keyword evidence="2" id="KW-0808">Transferase</keyword>
<reference evidence="3" key="1">
    <citation type="submission" date="2018-03" db="EMBL/GenBank/DDBJ databases">
        <authorList>
            <person name="Sun L."/>
            <person name="Liu H."/>
            <person name="Chen W."/>
            <person name="Huang K."/>
            <person name="Liu W."/>
            <person name="Gao X."/>
        </authorList>
    </citation>
    <scope>NUCLEOTIDE SEQUENCE [LARGE SCALE GENOMIC DNA]</scope>
    <source>
        <strain evidence="3">SH9</strain>
    </source>
</reference>
<dbReference type="GO" id="GO:0016740">
    <property type="term" value="F:transferase activity"/>
    <property type="evidence" value="ECO:0007669"/>
    <property type="project" value="UniProtKB-KW"/>
</dbReference>